<dbReference type="EMBL" id="JASPKY010000214">
    <property type="protein sequence ID" value="KAK9720032.1"/>
    <property type="molecule type" value="Genomic_DNA"/>
</dbReference>
<protein>
    <submittedName>
        <fullName evidence="2">Uncharacterized protein</fullName>
    </submittedName>
</protein>
<dbReference type="AlphaFoldDB" id="A0AAW1KKP8"/>
<evidence type="ECO:0000256" key="1">
    <source>
        <dbReference type="SAM" id="MobiDB-lite"/>
    </source>
</evidence>
<keyword evidence="3" id="KW-1185">Reference proteome</keyword>
<evidence type="ECO:0000313" key="2">
    <source>
        <dbReference type="EMBL" id="KAK9720032.1"/>
    </source>
</evidence>
<name>A0AAW1KKP8_POPJA</name>
<accession>A0AAW1KKP8</accession>
<proteinExistence type="predicted"/>
<dbReference type="Proteomes" id="UP001458880">
    <property type="component" value="Unassembled WGS sequence"/>
</dbReference>
<organism evidence="2 3">
    <name type="scientific">Popillia japonica</name>
    <name type="common">Japanese beetle</name>
    <dbReference type="NCBI Taxonomy" id="7064"/>
    <lineage>
        <taxon>Eukaryota</taxon>
        <taxon>Metazoa</taxon>
        <taxon>Ecdysozoa</taxon>
        <taxon>Arthropoda</taxon>
        <taxon>Hexapoda</taxon>
        <taxon>Insecta</taxon>
        <taxon>Pterygota</taxon>
        <taxon>Neoptera</taxon>
        <taxon>Endopterygota</taxon>
        <taxon>Coleoptera</taxon>
        <taxon>Polyphaga</taxon>
        <taxon>Scarabaeiformia</taxon>
        <taxon>Scarabaeidae</taxon>
        <taxon>Rutelinae</taxon>
        <taxon>Popillia</taxon>
    </lineage>
</organism>
<sequence>MDNSPSICNEPSFHVEREIISDMDNSPSICNEPSFHVEREIFSQNLDVFDSRFKSKNNLLKSRSPSLVVRTEENLETTTEELSDVINTENASIPSAVGRNIILTRKRSIVIKRKRQMDTTMPQNAINSLNPRQMKDVDFEKVANLLYKKANNAIKRDLENLEKKKSAGSKTRFQKLSQDAENENDESPSQDTGNPYNNKRLLRQVKCAACCQKWREPLPTPKTSHLNKNAAPVLDDDTMQDIMTNSSHLLSSLIDQEMKFWKEYKVVKNDSCPGSPYFKLSAMNTFDKNNIIEVIDLSELDLAKVRQEIREHETKKKLDQFLSS</sequence>
<gene>
    <name evidence="2" type="ORF">QE152_g22344</name>
</gene>
<feature type="compositionally biased region" description="Polar residues" evidence="1">
    <location>
        <begin position="168"/>
        <end position="179"/>
    </location>
</feature>
<reference evidence="2 3" key="1">
    <citation type="journal article" date="2024" name="BMC Genomics">
        <title>De novo assembly and annotation of Popillia japonica's genome with initial clues to its potential as an invasive pest.</title>
        <authorList>
            <person name="Cucini C."/>
            <person name="Boschi S."/>
            <person name="Funari R."/>
            <person name="Cardaioli E."/>
            <person name="Iannotti N."/>
            <person name="Marturano G."/>
            <person name="Paoli F."/>
            <person name="Bruttini M."/>
            <person name="Carapelli A."/>
            <person name="Frati F."/>
            <person name="Nardi F."/>
        </authorList>
    </citation>
    <scope>NUCLEOTIDE SEQUENCE [LARGE SCALE GENOMIC DNA]</scope>
    <source>
        <strain evidence="2">DMR45628</strain>
    </source>
</reference>
<feature type="region of interest" description="Disordered" evidence="1">
    <location>
        <begin position="161"/>
        <end position="198"/>
    </location>
</feature>
<comment type="caution">
    <text evidence="2">The sequence shown here is derived from an EMBL/GenBank/DDBJ whole genome shotgun (WGS) entry which is preliminary data.</text>
</comment>
<evidence type="ECO:0000313" key="3">
    <source>
        <dbReference type="Proteomes" id="UP001458880"/>
    </source>
</evidence>